<organism evidence="2 3">
    <name type="scientific">Laetiporus sulphureus 93-53</name>
    <dbReference type="NCBI Taxonomy" id="1314785"/>
    <lineage>
        <taxon>Eukaryota</taxon>
        <taxon>Fungi</taxon>
        <taxon>Dikarya</taxon>
        <taxon>Basidiomycota</taxon>
        <taxon>Agaricomycotina</taxon>
        <taxon>Agaricomycetes</taxon>
        <taxon>Polyporales</taxon>
        <taxon>Laetiporus</taxon>
    </lineage>
</organism>
<evidence type="ECO:0000313" key="3">
    <source>
        <dbReference type="Proteomes" id="UP000076871"/>
    </source>
</evidence>
<dbReference type="RefSeq" id="XP_040768774.1">
    <property type="nucleotide sequence ID" value="XM_040902170.1"/>
</dbReference>
<keyword evidence="1" id="KW-0472">Membrane</keyword>
<evidence type="ECO:0000313" key="2">
    <source>
        <dbReference type="EMBL" id="KZT11034.1"/>
    </source>
</evidence>
<dbReference type="OrthoDB" id="2504001at2759"/>
<name>A0A165GZB6_9APHY</name>
<dbReference type="STRING" id="1314785.A0A165GZB6"/>
<keyword evidence="1" id="KW-0812">Transmembrane</keyword>
<dbReference type="InParanoid" id="A0A165GZB6"/>
<protein>
    <submittedName>
        <fullName evidence="2">Uncharacterized protein</fullName>
    </submittedName>
</protein>
<reference evidence="2 3" key="1">
    <citation type="journal article" date="2016" name="Mol. Biol. Evol.">
        <title>Comparative Genomics of Early-Diverging Mushroom-Forming Fungi Provides Insights into the Origins of Lignocellulose Decay Capabilities.</title>
        <authorList>
            <person name="Nagy L.G."/>
            <person name="Riley R."/>
            <person name="Tritt A."/>
            <person name="Adam C."/>
            <person name="Daum C."/>
            <person name="Floudas D."/>
            <person name="Sun H."/>
            <person name="Yadav J.S."/>
            <person name="Pangilinan J."/>
            <person name="Larsson K.H."/>
            <person name="Matsuura K."/>
            <person name="Barry K."/>
            <person name="Labutti K."/>
            <person name="Kuo R."/>
            <person name="Ohm R.A."/>
            <person name="Bhattacharya S.S."/>
            <person name="Shirouzu T."/>
            <person name="Yoshinaga Y."/>
            <person name="Martin F.M."/>
            <person name="Grigoriev I.V."/>
            <person name="Hibbett D.S."/>
        </authorList>
    </citation>
    <scope>NUCLEOTIDE SEQUENCE [LARGE SCALE GENOMIC DNA]</scope>
    <source>
        <strain evidence="2 3">93-53</strain>
    </source>
</reference>
<feature type="transmembrane region" description="Helical" evidence="1">
    <location>
        <begin position="54"/>
        <end position="73"/>
    </location>
</feature>
<sequence length="198" mass="22107">MAVLPPYYSTSFALPIAMYYVALHVLPTENDNVEFDYFPYGWDEAGRVWKARGISMAVFIGVVLVMWLPMLLWKLSGKRKVNKMLQRFENEDRAVRPNLTITVPGGAVPTSFQTGAQLPPYMINPPTDPAAAAYGYGQAPPTFNGPGYGVPLYNQFDEKVPEYVGPAPGLYTLSDEKHDFDLSGQSVRLFGLFYEHSL</sequence>
<keyword evidence="1" id="KW-1133">Transmembrane helix</keyword>
<dbReference type="GeneID" id="63819201"/>
<dbReference type="EMBL" id="KV427608">
    <property type="protein sequence ID" value="KZT11034.1"/>
    <property type="molecule type" value="Genomic_DNA"/>
</dbReference>
<proteinExistence type="predicted"/>
<keyword evidence="3" id="KW-1185">Reference proteome</keyword>
<accession>A0A165GZB6</accession>
<evidence type="ECO:0000256" key="1">
    <source>
        <dbReference type="SAM" id="Phobius"/>
    </source>
</evidence>
<gene>
    <name evidence="2" type="ORF">LAESUDRAFT_361677</name>
</gene>
<feature type="transmembrane region" description="Helical" evidence="1">
    <location>
        <begin position="7"/>
        <end position="26"/>
    </location>
</feature>
<dbReference type="AlphaFoldDB" id="A0A165GZB6"/>
<dbReference type="Proteomes" id="UP000076871">
    <property type="component" value="Unassembled WGS sequence"/>
</dbReference>